<dbReference type="InterPro" id="IPR025381">
    <property type="entry name" value="DUF4296"/>
</dbReference>
<accession>A0ABT3PSQ9</accession>
<feature type="signal peptide" evidence="1">
    <location>
        <begin position="1"/>
        <end position="22"/>
    </location>
</feature>
<evidence type="ECO:0000313" key="4">
    <source>
        <dbReference type="Proteomes" id="UP001207918"/>
    </source>
</evidence>
<organism evidence="3 4">
    <name type="scientific">Fodinibius salsisoli</name>
    <dbReference type="NCBI Taxonomy" id="2820877"/>
    <lineage>
        <taxon>Bacteria</taxon>
        <taxon>Pseudomonadati</taxon>
        <taxon>Balneolota</taxon>
        <taxon>Balneolia</taxon>
        <taxon>Balneolales</taxon>
        <taxon>Balneolaceae</taxon>
        <taxon>Fodinibius</taxon>
    </lineage>
</organism>
<evidence type="ECO:0000313" key="3">
    <source>
        <dbReference type="EMBL" id="MCW9708894.1"/>
    </source>
</evidence>
<sequence>MSSKMRSSVGLLFLLCALVGCMTSPEEPDNLIPEDQYISLLVEFQLVRTYQETGRIDSLATDSLRKRIFQHYNISPTAFQSSHTYYQQFPGEQKKRIDKAIEELRMDRVADSIRTRRRAPLPPNN</sequence>
<proteinExistence type="predicted"/>
<keyword evidence="1" id="KW-0732">Signal</keyword>
<dbReference type="RefSeq" id="WP_265767706.1">
    <property type="nucleotide sequence ID" value="NZ_JAGGJA010000018.1"/>
</dbReference>
<dbReference type="EMBL" id="JAGGJA010000018">
    <property type="protein sequence ID" value="MCW9708894.1"/>
    <property type="molecule type" value="Genomic_DNA"/>
</dbReference>
<name>A0ABT3PSQ9_9BACT</name>
<comment type="caution">
    <text evidence="3">The sequence shown here is derived from an EMBL/GenBank/DDBJ whole genome shotgun (WGS) entry which is preliminary data.</text>
</comment>
<feature type="domain" description="DUF4296" evidence="2">
    <location>
        <begin position="28"/>
        <end position="106"/>
    </location>
</feature>
<gene>
    <name evidence="3" type="ORF">J6I44_18690</name>
</gene>
<dbReference type="Pfam" id="PF14129">
    <property type="entry name" value="DUF4296"/>
    <property type="match status" value="1"/>
</dbReference>
<dbReference type="Proteomes" id="UP001207918">
    <property type="component" value="Unassembled WGS sequence"/>
</dbReference>
<evidence type="ECO:0000256" key="1">
    <source>
        <dbReference type="SAM" id="SignalP"/>
    </source>
</evidence>
<reference evidence="3 4" key="1">
    <citation type="submission" date="2021-03" db="EMBL/GenBank/DDBJ databases">
        <title>Aliifodinibius sp. nov., a new bacterium isolated from saline soil.</title>
        <authorList>
            <person name="Galisteo C."/>
            <person name="De La Haba R."/>
            <person name="Sanchez-Porro C."/>
            <person name="Ventosa A."/>
        </authorList>
    </citation>
    <scope>NUCLEOTIDE SEQUENCE [LARGE SCALE GENOMIC DNA]</scope>
    <source>
        <strain evidence="3 4">1BSP15-2V2</strain>
    </source>
</reference>
<dbReference type="PROSITE" id="PS51257">
    <property type="entry name" value="PROKAR_LIPOPROTEIN"/>
    <property type="match status" value="1"/>
</dbReference>
<keyword evidence="4" id="KW-1185">Reference proteome</keyword>
<protein>
    <submittedName>
        <fullName evidence="3">DUF4296 domain-containing protein</fullName>
    </submittedName>
</protein>
<evidence type="ECO:0000259" key="2">
    <source>
        <dbReference type="Pfam" id="PF14129"/>
    </source>
</evidence>
<feature type="chain" id="PRO_5047411886" evidence="1">
    <location>
        <begin position="23"/>
        <end position="125"/>
    </location>
</feature>